<accession>A0A3M8SNT8</accession>
<dbReference type="InterPro" id="IPR036396">
    <property type="entry name" value="Cyt_P450_sf"/>
</dbReference>
<dbReference type="InterPro" id="IPR002397">
    <property type="entry name" value="Cyt_P450_B"/>
</dbReference>
<dbReference type="RefSeq" id="WP_123107917.1">
    <property type="nucleotide sequence ID" value="NZ_RIBZ01000851.1"/>
</dbReference>
<dbReference type="CDD" id="cd20623">
    <property type="entry name" value="CYP_unk"/>
    <property type="match status" value="1"/>
</dbReference>
<dbReference type="Gene3D" id="1.10.630.10">
    <property type="entry name" value="Cytochrome P450"/>
    <property type="match status" value="1"/>
</dbReference>
<gene>
    <name evidence="3" type="ORF">EEJ42_45010</name>
</gene>
<dbReference type="EMBL" id="RIBZ01000851">
    <property type="protein sequence ID" value="RNF83001.1"/>
    <property type="molecule type" value="Genomic_DNA"/>
</dbReference>
<dbReference type="PRINTS" id="PR00359">
    <property type="entry name" value="BP450"/>
</dbReference>
<keyword evidence="4" id="KW-1185">Reference proteome</keyword>
<dbReference type="PANTHER" id="PTHR46696">
    <property type="entry name" value="P450, PUTATIVE (EUROFUNG)-RELATED"/>
    <property type="match status" value="1"/>
</dbReference>
<sequence length="427" mass="46630">MTAHPRPSENAAATPATPPPGCPAHRGARPLSGPGFQTNPFGVYGEMRDEHGPVAPVLLDGDIPGWLVLGYRELHQVTSDAELFTRDANQWNQWDNVPENWPLAPMISRDQTSVVYATGEDHQRRAEAIGEALEAVDPYELRSQAELIADRLVDEFCHEGEADLIADYARLLPELVLAHIYGIPDAEGPALVQAMNDAIDGKENAFEAYQHVYLVMRQLASAKRATPAPDVASRLVAAYRGYSDELLVQDFIVIMTAGHQPTADWIGNTLRLLLTDERFALSLSGGRHSVGQAMNEVLWEDTPVANLAARWATRDTTLAGKHIRKGDLLILGFHGANTDPLVRPDSDAFTEGNSAFLSFGHGEHRCPHPAQEIAETIAKTAVEVLLDRLPDVRLAVPSDTLLWRPSAWVRGLSALPVTFTPAPKGAR</sequence>
<evidence type="ECO:0000256" key="1">
    <source>
        <dbReference type="ARBA" id="ARBA00010617"/>
    </source>
</evidence>
<evidence type="ECO:0000313" key="3">
    <source>
        <dbReference type="EMBL" id="RNF83001.1"/>
    </source>
</evidence>
<dbReference type="SUPFAM" id="SSF48264">
    <property type="entry name" value="Cytochrome P450"/>
    <property type="match status" value="1"/>
</dbReference>
<name>A0A3M8SNT8_9ACTN</name>
<evidence type="ECO:0000313" key="4">
    <source>
        <dbReference type="Proteomes" id="UP000275401"/>
    </source>
</evidence>
<protein>
    <submittedName>
        <fullName evidence="3">Cytochrome P450</fullName>
    </submittedName>
</protein>
<dbReference type="PANTHER" id="PTHR46696:SF1">
    <property type="entry name" value="CYTOCHROME P450 YJIB-RELATED"/>
    <property type="match status" value="1"/>
</dbReference>
<dbReference type="AlphaFoldDB" id="A0A3M8SNT8"/>
<dbReference type="Proteomes" id="UP000275401">
    <property type="component" value="Unassembled WGS sequence"/>
</dbReference>
<dbReference type="GO" id="GO:0020037">
    <property type="term" value="F:heme binding"/>
    <property type="evidence" value="ECO:0007669"/>
    <property type="project" value="InterPro"/>
</dbReference>
<comment type="caution">
    <text evidence="3">The sequence shown here is derived from an EMBL/GenBank/DDBJ whole genome shotgun (WGS) entry which is preliminary data.</text>
</comment>
<dbReference type="GO" id="GO:0005506">
    <property type="term" value="F:iron ion binding"/>
    <property type="evidence" value="ECO:0007669"/>
    <property type="project" value="InterPro"/>
</dbReference>
<reference evidence="3 4" key="1">
    <citation type="submission" date="2018-11" db="EMBL/GenBank/DDBJ databases">
        <title>The Potential of Streptomyces as Biocontrol Agents against the Tomato grey mould, Botrytis cinerea (Gray mold) Frontiers in Microbiology.</title>
        <authorList>
            <person name="Li D."/>
        </authorList>
    </citation>
    <scope>NUCLEOTIDE SEQUENCE [LARGE SCALE GENOMIC DNA]</scope>
    <source>
        <strain evidence="3 4">NEAU-LD23</strain>
    </source>
</reference>
<proteinExistence type="inferred from homology"/>
<comment type="similarity">
    <text evidence="1">Belongs to the cytochrome P450 family.</text>
</comment>
<organism evidence="3 4">
    <name type="scientific">Streptomyces botrytidirepellens</name>
    <dbReference type="NCBI Taxonomy" id="2486417"/>
    <lineage>
        <taxon>Bacteria</taxon>
        <taxon>Bacillati</taxon>
        <taxon>Actinomycetota</taxon>
        <taxon>Actinomycetes</taxon>
        <taxon>Kitasatosporales</taxon>
        <taxon>Streptomycetaceae</taxon>
        <taxon>Streptomyces</taxon>
    </lineage>
</organism>
<dbReference type="GO" id="GO:0004497">
    <property type="term" value="F:monooxygenase activity"/>
    <property type="evidence" value="ECO:0007669"/>
    <property type="project" value="InterPro"/>
</dbReference>
<evidence type="ECO:0000256" key="2">
    <source>
        <dbReference type="SAM" id="MobiDB-lite"/>
    </source>
</evidence>
<feature type="region of interest" description="Disordered" evidence="2">
    <location>
        <begin position="1"/>
        <end position="44"/>
    </location>
</feature>
<dbReference type="GO" id="GO:0016705">
    <property type="term" value="F:oxidoreductase activity, acting on paired donors, with incorporation or reduction of molecular oxygen"/>
    <property type="evidence" value="ECO:0007669"/>
    <property type="project" value="InterPro"/>
</dbReference>